<gene>
    <name evidence="1" type="ORF">AQUCO_03800123v1</name>
</gene>
<protein>
    <submittedName>
        <fullName evidence="1">Uncharacterized protein</fullName>
    </submittedName>
</protein>
<dbReference type="AlphaFoldDB" id="A0A2G5CSS1"/>
<dbReference type="Proteomes" id="UP000230069">
    <property type="component" value="Unassembled WGS sequence"/>
</dbReference>
<organism evidence="1 2">
    <name type="scientific">Aquilegia coerulea</name>
    <name type="common">Rocky mountain columbine</name>
    <dbReference type="NCBI Taxonomy" id="218851"/>
    <lineage>
        <taxon>Eukaryota</taxon>
        <taxon>Viridiplantae</taxon>
        <taxon>Streptophyta</taxon>
        <taxon>Embryophyta</taxon>
        <taxon>Tracheophyta</taxon>
        <taxon>Spermatophyta</taxon>
        <taxon>Magnoliopsida</taxon>
        <taxon>Ranunculales</taxon>
        <taxon>Ranunculaceae</taxon>
        <taxon>Thalictroideae</taxon>
        <taxon>Aquilegia</taxon>
    </lineage>
</organism>
<evidence type="ECO:0000313" key="2">
    <source>
        <dbReference type="Proteomes" id="UP000230069"/>
    </source>
</evidence>
<dbReference type="InParanoid" id="A0A2G5CSS1"/>
<accession>A0A2G5CSS1</accession>
<evidence type="ECO:0000313" key="1">
    <source>
        <dbReference type="EMBL" id="PIA34313.1"/>
    </source>
</evidence>
<keyword evidence="2" id="KW-1185">Reference proteome</keyword>
<reference evidence="1 2" key="1">
    <citation type="submission" date="2017-09" db="EMBL/GenBank/DDBJ databases">
        <title>WGS assembly of Aquilegia coerulea Goldsmith.</title>
        <authorList>
            <person name="Hodges S."/>
            <person name="Kramer E."/>
            <person name="Nordborg M."/>
            <person name="Tomkins J."/>
            <person name="Borevitz J."/>
            <person name="Derieg N."/>
            <person name="Yan J."/>
            <person name="Mihaltcheva S."/>
            <person name="Hayes R.D."/>
            <person name="Rokhsar D."/>
        </authorList>
    </citation>
    <scope>NUCLEOTIDE SEQUENCE [LARGE SCALE GENOMIC DNA]</scope>
    <source>
        <strain evidence="2">cv. Goldsmith</strain>
    </source>
</reference>
<name>A0A2G5CSS1_AQUCA</name>
<dbReference type="EMBL" id="KZ305055">
    <property type="protein sequence ID" value="PIA34313.1"/>
    <property type="molecule type" value="Genomic_DNA"/>
</dbReference>
<proteinExistence type="predicted"/>
<sequence>MASVVALSPTLIPLSQSNQTELELRFSWSASLNCRKQLLSNLLMLVSVDLPACISEAAASVYNSTLRMFRAKTNANLFMFVLFNLFVY</sequence>